<evidence type="ECO:0000313" key="2">
    <source>
        <dbReference type="EMBL" id="CEM42201.1"/>
    </source>
</evidence>
<evidence type="ECO:0000256" key="1">
    <source>
        <dbReference type="SAM" id="MobiDB-lite"/>
    </source>
</evidence>
<dbReference type="VEuPathDB" id="CryptoDB:Cvel_26591"/>
<feature type="compositionally biased region" description="Basic residues" evidence="1">
    <location>
        <begin position="17"/>
        <end position="34"/>
    </location>
</feature>
<sequence length="224" mass="23144">MVDTRSTKRDPPAKPKAPVKKVNKKPKATAKRKACAAAVKEEEAEQRDQQVQADAEMAQKLAEDEAQAADAAADAGQGTGHQDTTALQGGAAAQPAQPEGQSSYAALQGGTHLSCPPATAVNPVSSVSPVPLPMAAGSGVYTGLGVHAFRHPDRKRTIFVHLDGDGQAVVLEPVKKAKKDKPKTDGTSASVAVAPGGNDPDGSEPDNDDEGDPPEVFGSDNDRW</sequence>
<feature type="compositionally biased region" description="Acidic residues" evidence="1">
    <location>
        <begin position="201"/>
        <end position="213"/>
    </location>
</feature>
<feature type="compositionally biased region" description="Low complexity" evidence="1">
    <location>
        <begin position="88"/>
        <end position="101"/>
    </location>
</feature>
<feature type="region of interest" description="Disordered" evidence="1">
    <location>
        <begin position="174"/>
        <end position="224"/>
    </location>
</feature>
<dbReference type="AlphaFoldDB" id="A0A0G4HE93"/>
<gene>
    <name evidence="2" type="ORF">Cvel_26591</name>
</gene>
<dbReference type="EMBL" id="CDMZ01002403">
    <property type="protein sequence ID" value="CEM42201.1"/>
    <property type="molecule type" value="Genomic_DNA"/>
</dbReference>
<accession>A0A0G4HE93</accession>
<feature type="region of interest" description="Disordered" evidence="1">
    <location>
        <begin position="1"/>
        <end position="139"/>
    </location>
</feature>
<name>A0A0G4HE93_9ALVE</name>
<feature type="compositionally biased region" description="Basic and acidic residues" evidence="1">
    <location>
        <begin position="1"/>
        <end position="13"/>
    </location>
</feature>
<organism evidence="2">
    <name type="scientific">Chromera velia CCMP2878</name>
    <dbReference type="NCBI Taxonomy" id="1169474"/>
    <lineage>
        <taxon>Eukaryota</taxon>
        <taxon>Sar</taxon>
        <taxon>Alveolata</taxon>
        <taxon>Colpodellida</taxon>
        <taxon>Chromeraceae</taxon>
        <taxon>Chromera</taxon>
    </lineage>
</organism>
<dbReference type="PhylomeDB" id="A0A0G4HE93"/>
<proteinExistence type="predicted"/>
<reference evidence="2" key="1">
    <citation type="submission" date="2014-11" db="EMBL/GenBank/DDBJ databases">
        <authorList>
            <person name="Otto D Thomas"/>
            <person name="Naeem Raeece"/>
        </authorList>
    </citation>
    <scope>NUCLEOTIDE SEQUENCE</scope>
</reference>
<protein>
    <submittedName>
        <fullName evidence="2">Uncharacterized protein</fullName>
    </submittedName>
</protein>
<feature type="compositionally biased region" description="Low complexity" evidence="1">
    <location>
        <begin position="116"/>
        <end position="136"/>
    </location>
</feature>